<dbReference type="NCBIfam" id="TIGR02432">
    <property type="entry name" value="lysidine_TilS_N"/>
    <property type="match status" value="1"/>
</dbReference>
<keyword evidence="6 8" id="KW-0067">ATP-binding</keyword>
<dbReference type="Pfam" id="PF01171">
    <property type="entry name" value="ATP_bind_3"/>
    <property type="match status" value="1"/>
</dbReference>
<keyword evidence="5 8" id="KW-0547">Nucleotide-binding</keyword>
<dbReference type="EMBL" id="LT629736">
    <property type="protein sequence ID" value="SDS77680.1"/>
    <property type="molecule type" value="Genomic_DNA"/>
</dbReference>
<dbReference type="RefSeq" id="WP_093394424.1">
    <property type="nucleotide sequence ID" value="NZ_LT629736.1"/>
</dbReference>
<dbReference type="AlphaFoldDB" id="A0A1H1UZ68"/>
<evidence type="ECO:0000256" key="3">
    <source>
        <dbReference type="ARBA" id="ARBA00022598"/>
    </source>
</evidence>
<comment type="domain">
    <text evidence="8">The N-terminal region contains the highly conserved SGGXDS motif, predicted to be a P-loop motif involved in ATP binding.</text>
</comment>
<dbReference type="Proteomes" id="UP000243207">
    <property type="component" value="Chromosome I"/>
</dbReference>
<dbReference type="NCBIfam" id="TIGR02433">
    <property type="entry name" value="lysidine_TilS_C"/>
    <property type="match status" value="1"/>
</dbReference>
<protein>
    <recommendedName>
        <fullName evidence="8">tRNA(Ile)-lysidine synthase</fullName>
        <ecNumber evidence="8">6.3.4.19</ecNumber>
    </recommendedName>
    <alternativeName>
        <fullName evidence="8">tRNA(Ile)-2-lysyl-cytidine synthase</fullName>
    </alternativeName>
    <alternativeName>
        <fullName evidence="8">tRNA(Ile)-lysidine synthetase</fullName>
    </alternativeName>
</protein>
<evidence type="ECO:0000256" key="7">
    <source>
        <dbReference type="ARBA" id="ARBA00048539"/>
    </source>
</evidence>
<gene>
    <name evidence="8" type="primary">tilS</name>
    <name evidence="10" type="ORF">SAMN05216421_2172</name>
</gene>
<dbReference type="GO" id="GO:0006400">
    <property type="term" value="P:tRNA modification"/>
    <property type="evidence" value="ECO:0007669"/>
    <property type="project" value="UniProtKB-UniRule"/>
</dbReference>
<dbReference type="Gene3D" id="1.20.59.20">
    <property type="match status" value="1"/>
</dbReference>
<comment type="catalytic activity">
    <reaction evidence="7 8">
        <text>cytidine(34) in tRNA(Ile2) + L-lysine + ATP = lysidine(34) in tRNA(Ile2) + AMP + diphosphate + H(+)</text>
        <dbReference type="Rhea" id="RHEA:43744"/>
        <dbReference type="Rhea" id="RHEA-COMP:10625"/>
        <dbReference type="Rhea" id="RHEA-COMP:10670"/>
        <dbReference type="ChEBI" id="CHEBI:15378"/>
        <dbReference type="ChEBI" id="CHEBI:30616"/>
        <dbReference type="ChEBI" id="CHEBI:32551"/>
        <dbReference type="ChEBI" id="CHEBI:33019"/>
        <dbReference type="ChEBI" id="CHEBI:82748"/>
        <dbReference type="ChEBI" id="CHEBI:83665"/>
        <dbReference type="ChEBI" id="CHEBI:456215"/>
        <dbReference type="EC" id="6.3.4.19"/>
    </reaction>
</comment>
<dbReference type="Gene3D" id="3.40.50.620">
    <property type="entry name" value="HUPs"/>
    <property type="match status" value="1"/>
</dbReference>
<dbReference type="InterPro" id="IPR012795">
    <property type="entry name" value="tRNA_Ile_lys_synt_N"/>
</dbReference>
<comment type="subcellular location">
    <subcellularLocation>
        <location evidence="1 8">Cytoplasm</location>
    </subcellularLocation>
</comment>
<dbReference type="SUPFAM" id="SSF52402">
    <property type="entry name" value="Adenine nucleotide alpha hydrolases-like"/>
    <property type="match status" value="1"/>
</dbReference>
<dbReference type="GO" id="GO:0005737">
    <property type="term" value="C:cytoplasm"/>
    <property type="evidence" value="ECO:0007669"/>
    <property type="project" value="UniProtKB-SubCell"/>
</dbReference>
<feature type="binding site" evidence="8">
    <location>
        <begin position="25"/>
        <end position="30"/>
    </location>
    <ligand>
        <name>ATP</name>
        <dbReference type="ChEBI" id="CHEBI:30616"/>
    </ligand>
</feature>
<dbReference type="OrthoDB" id="9807403at2"/>
<keyword evidence="2 8" id="KW-0963">Cytoplasm</keyword>
<dbReference type="Pfam" id="PF11734">
    <property type="entry name" value="TilS_C"/>
    <property type="match status" value="1"/>
</dbReference>
<dbReference type="EC" id="6.3.4.19" evidence="8"/>
<dbReference type="PANTHER" id="PTHR43033:SF1">
    <property type="entry name" value="TRNA(ILE)-LYSIDINE SYNTHASE-RELATED"/>
    <property type="match status" value="1"/>
</dbReference>
<dbReference type="SUPFAM" id="SSF82829">
    <property type="entry name" value="MesJ substrate recognition domain-like"/>
    <property type="match status" value="1"/>
</dbReference>
<name>A0A1H1UZ68_9GAMM</name>
<dbReference type="InterPro" id="IPR012094">
    <property type="entry name" value="tRNA_Ile_lys_synt"/>
</dbReference>
<reference evidence="11" key="1">
    <citation type="submission" date="2016-10" db="EMBL/GenBank/DDBJ databases">
        <authorList>
            <person name="Varghese N."/>
            <person name="Submissions S."/>
        </authorList>
    </citation>
    <scope>NUCLEOTIDE SEQUENCE [LARGE SCALE GENOMIC DNA]</scope>
    <source>
        <strain evidence="11">NRRL B-51270</strain>
    </source>
</reference>
<dbReference type="InterPro" id="IPR011063">
    <property type="entry name" value="TilS/TtcA_N"/>
</dbReference>
<evidence type="ECO:0000256" key="5">
    <source>
        <dbReference type="ARBA" id="ARBA00022741"/>
    </source>
</evidence>
<evidence type="ECO:0000256" key="6">
    <source>
        <dbReference type="ARBA" id="ARBA00022840"/>
    </source>
</evidence>
<evidence type="ECO:0000259" key="9">
    <source>
        <dbReference type="SMART" id="SM00977"/>
    </source>
</evidence>
<organism evidence="10 11">
    <name type="scientific">Halopseudomonas xinjiangensis</name>
    <dbReference type="NCBI Taxonomy" id="487184"/>
    <lineage>
        <taxon>Bacteria</taxon>
        <taxon>Pseudomonadati</taxon>
        <taxon>Pseudomonadota</taxon>
        <taxon>Gammaproteobacteria</taxon>
        <taxon>Pseudomonadales</taxon>
        <taxon>Pseudomonadaceae</taxon>
        <taxon>Halopseudomonas</taxon>
    </lineage>
</organism>
<dbReference type="PANTHER" id="PTHR43033">
    <property type="entry name" value="TRNA(ILE)-LYSIDINE SYNTHASE-RELATED"/>
    <property type="match status" value="1"/>
</dbReference>
<dbReference type="SMART" id="SM00977">
    <property type="entry name" value="TilS_C"/>
    <property type="match status" value="1"/>
</dbReference>
<evidence type="ECO:0000313" key="10">
    <source>
        <dbReference type="EMBL" id="SDS77680.1"/>
    </source>
</evidence>
<dbReference type="SUPFAM" id="SSF56037">
    <property type="entry name" value="PheT/TilS domain"/>
    <property type="match status" value="1"/>
</dbReference>
<dbReference type="STRING" id="487184.SAMN05216421_2172"/>
<dbReference type="GO" id="GO:0032267">
    <property type="term" value="F:tRNA(Ile)-lysidine synthase activity"/>
    <property type="evidence" value="ECO:0007669"/>
    <property type="project" value="UniProtKB-EC"/>
</dbReference>
<dbReference type="CDD" id="cd01992">
    <property type="entry name" value="TilS_N"/>
    <property type="match status" value="1"/>
</dbReference>
<accession>A0A1H1UZ68</accession>
<dbReference type="InterPro" id="IPR015262">
    <property type="entry name" value="tRNA_Ile_lys_synt_subst-bd"/>
</dbReference>
<keyword evidence="4 8" id="KW-0819">tRNA processing</keyword>
<sequence>MFHPQALLDRLAPCMDAPAWRLGLSGGLDSMALLHALSLLRGSSELPPISAVHVHHGLHADADRWAAQCADACRRAGVPLQVIQVTVAPGASVENAARNARYDAFEAALEPGEVLLLAHHRDDQIETVLFRLLRGTGLRGLAGMPQRRSLGSATMFRPLLDWPRAQLQSWAQQQGLSWIEDPANSDPRFARTALRHDILPRVRQAWPMAEGSLLRLAEHVGESLELLDERAEEDWKRVVPSPKDPWLHCWPALMVEPLLGLSRARQANLLRFWLHRLGCRMPDQRQLRELIDQLAARPDSQPAITLDGYRLIRASGCLWLLPQHLPIPQAQRIEPAKQIDLPGNGRLCFEPGPGGLSGDGQWDIRYRQGGETIKPAGRPSQSLKHLLQDAAIPAWLRERVPLLYCDGRLVSVGGRWQAELGCVGPGETGWHVRWEPQAAQ</sequence>
<keyword evidence="3 8" id="KW-0436">Ligase</keyword>
<dbReference type="InterPro" id="IPR014729">
    <property type="entry name" value="Rossmann-like_a/b/a_fold"/>
</dbReference>
<evidence type="ECO:0000256" key="2">
    <source>
        <dbReference type="ARBA" id="ARBA00022490"/>
    </source>
</evidence>
<dbReference type="GO" id="GO:0005524">
    <property type="term" value="F:ATP binding"/>
    <property type="evidence" value="ECO:0007669"/>
    <property type="project" value="UniProtKB-UniRule"/>
</dbReference>
<keyword evidence="11" id="KW-1185">Reference proteome</keyword>
<evidence type="ECO:0000256" key="4">
    <source>
        <dbReference type="ARBA" id="ARBA00022694"/>
    </source>
</evidence>
<evidence type="ECO:0000256" key="1">
    <source>
        <dbReference type="ARBA" id="ARBA00004496"/>
    </source>
</evidence>
<comment type="function">
    <text evidence="8">Ligates lysine onto the cytidine present at position 34 of the AUA codon-specific tRNA(Ile) that contains the anticodon CAU, in an ATP-dependent manner. Cytidine is converted to lysidine, thus changing the amino acid specificity of the tRNA from methionine to isoleucine.</text>
</comment>
<dbReference type="HAMAP" id="MF_01161">
    <property type="entry name" value="tRNA_Ile_lys_synt"/>
    <property type="match status" value="1"/>
</dbReference>
<comment type="similarity">
    <text evidence="8">Belongs to the tRNA(Ile)-lysidine synthase family.</text>
</comment>
<proteinExistence type="inferred from homology"/>
<dbReference type="Pfam" id="PF09179">
    <property type="entry name" value="TilS"/>
    <property type="match status" value="1"/>
</dbReference>
<evidence type="ECO:0000313" key="11">
    <source>
        <dbReference type="Proteomes" id="UP000243207"/>
    </source>
</evidence>
<evidence type="ECO:0000256" key="8">
    <source>
        <dbReference type="HAMAP-Rule" id="MF_01161"/>
    </source>
</evidence>
<dbReference type="InterPro" id="IPR012796">
    <property type="entry name" value="Lysidine-tRNA-synth_C"/>
</dbReference>
<feature type="domain" description="Lysidine-tRNA(Ile) synthetase C-terminal" evidence="9">
    <location>
        <begin position="362"/>
        <end position="434"/>
    </location>
</feature>